<organism evidence="6 7">
    <name type="scientific">Thermoproteus uzoniensis (strain 768-20)</name>
    <dbReference type="NCBI Taxonomy" id="999630"/>
    <lineage>
        <taxon>Archaea</taxon>
        <taxon>Thermoproteota</taxon>
        <taxon>Thermoprotei</taxon>
        <taxon>Thermoproteales</taxon>
        <taxon>Thermoproteaceae</taxon>
        <taxon>Thermoproteus</taxon>
    </lineage>
</organism>
<feature type="transmembrane region" description="Helical" evidence="4">
    <location>
        <begin position="308"/>
        <end position="331"/>
    </location>
</feature>
<dbReference type="EMBL" id="CP002590">
    <property type="protein sequence ID" value="AEA13336.1"/>
    <property type="molecule type" value="Genomic_DNA"/>
</dbReference>
<dbReference type="InterPro" id="IPR020846">
    <property type="entry name" value="MFS_dom"/>
</dbReference>
<dbReference type="SUPFAM" id="SSF103473">
    <property type="entry name" value="MFS general substrate transporter"/>
    <property type="match status" value="1"/>
</dbReference>
<feature type="transmembrane region" description="Helical" evidence="4">
    <location>
        <begin position="72"/>
        <end position="92"/>
    </location>
</feature>
<feature type="transmembrane region" description="Helical" evidence="4">
    <location>
        <begin position="185"/>
        <end position="203"/>
    </location>
</feature>
<evidence type="ECO:0000313" key="7">
    <source>
        <dbReference type="Proteomes" id="UP000008138"/>
    </source>
</evidence>
<keyword evidence="4" id="KW-1133">Transmembrane helix</keyword>
<keyword evidence="4" id="KW-0812">Transmembrane</keyword>
<evidence type="ECO:0000256" key="3">
    <source>
        <dbReference type="ARBA" id="ARBA00022475"/>
    </source>
</evidence>
<dbReference type="Proteomes" id="UP000008138">
    <property type="component" value="Chromosome"/>
</dbReference>
<dbReference type="Pfam" id="PF07690">
    <property type="entry name" value="MFS_1"/>
    <property type="match status" value="1"/>
</dbReference>
<accession>F2L4A4</accession>
<dbReference type="HOGENOM" id="CLU_059688_0_0_2"/>
<dbReference type="InterPro" id="IPR036259">
    <property type="entry name" value="MFS_trans_sf"/>
</dbReference>
<dbReference type="AlphaFoldDB" id="F2L4A4"/>
<feature type="transmembrane region" description="Helical" evidence="4">
    <location>
        <begin position="223"/>
        <end position="241"/>
    </location>
</feature>
<evidence type="ECO:0000256" key="2">
    <source>
        <dbReference type="ARBA" id="ARBA00022448"/>
    </source>
</evidence>
<feature type="transmembrane region" description="Helical" evidence="4">
    <location>
        <begin position="151"/>
        <end position="173"/>
    </location>
</feature>
<feature type="transmembrane region" description="Helical" evidence="4">
    <location>
        <begin position="253"/>
        <end position="272"/>
    </location>
</feature>
<keyword evidence="4" id="KW-0472">Membrane</keyword>
<comment type="subcellular location">
    <subcellularLocation>
        <location evidence="1">Cell membrane</location>
        <topology evidence="1">Multi-pass membrane protein</topology>
    </subcellularLocation>
</comment>
<feature type="domain" description="Major facilitator superfamily (MFS) profile" evidence="5">
    <location>
        <begin position="1"/>
        <end position="371"/>
    </location>
</feature>
<gene>
    <name evidence="6" type="ordered locus">TUZN_1876</name>
</gene>
<dbReference type="PANTHER" id="PTHR43271">
    <property type="entry name" value="BLL2771 PROTEIN"/>
    <property type="match status" value="1"/>
</dbReference>
<keyword evidence="3" id="KW-1003">Cell membrane</keyword>
<dbReference type="KEGG" id="tuz:TUZN_1876"/>
<feature type="transmembrane region" description="Helical" evidence="4">
    <location>
        <begin position="12"/>
        <end position="29"/>
    </location>
</feature>
<evidence type="ECO:0000256" key="4">
    <source>
        <dbReference type="SAM" id="Phobius"/>
    </source>
</evidence>
<feature type="transmembrane region" description="Helical" evidence="4">
    <location>
        <begin position="127"/>
        <end position="145"/>
    </location>
</feature>
<feature type="transmembrane region" description="Helical" evidence="4">
    <location>
        <begin position="278"/>
        <end position="296"/>
    </location>
</feature>
<reference key="2">
    <citation type="submission" date="2011-03" db="EMBL/GenBank/DDBJ databases">
        <title>Complete genome sequence of the thermoacidophilic crenarchaeon Thermoproteus uzoniensis 768-20.</title>
        <authorList>
            <person name="Mardanov A.V."/>
            <person name="Gumerov V.M."/>
            <person name="Beletsky A.V."/>
            <person name="Prokofeva M.I."/>
            <person name="Bonch-Osmolovskaya E.A."/>
            <person name="Ravin N.V."/>
            <person name="Skryabin K.G."/>
        </authorList>
    </citation>
    <scope>NUCLEOTIDE SEQUENCE</scope>
    <source>
        <strain>768-20</strain>
    </source>
</reference>
<sequence>MGLFRYILASRAVYALLWFYLSPLLPAMSRDLHVAEAQLGFLPAAFIAGAAAAQIPASVLGSKIGDVKAAGIGLFLLGLGSALTAASPTWGAALALRAVAGVGAGLFFSTAGAALVALRPGEAGRALGLYNASFNIGAFLGYYWGYVAGPLGWRAAAAIPGAVAAAMALPLIAQGGFRHGAKPTASALWLGLASFPLWGAVYAANSLAASWLHYYRGLPASEAGAITSASMLSGLLGGSLGSVYDKARDKRAVFLYSAALSAAAMAALPYLPAAAAPLLVFAYGAAYTVYITAIYAEGSKRGSPSSALAVINVVDMALGLNISYIFSFAMAANPPSAWEIDAGLALASALATSALIRDRKAAERRSGPAGI</sequence>
<dbReference type="STRING" id="999630.TUZN_1876"/>
<dbReference type="GO" id="GO:0005886">
    <property type="term" value="C:plasma membrane"/>
    <property type="evidence" value="ECO:0007669"/>
    <property type="project" value="UniProtKB-SubCell"/>
</dbReference>
<keyword evidence="2" id="KW-0813">Transport</keyword>
<feature type="transmembrane region" description="Helical" evidence="4">
    <location>
        <begin position="337"/>
        <end position="356"/>
    </location>
</feature>
<feature type="transmembrane region" description="Helical" evidence="4">
    <location>
        <begin position="41"/>
        <end position="60"/>
    </location>
</feature>
<dbReference type="eggNOG" id="arCOG00130">
    <property type="taxonomic scope" value="Archaea"/>
</dbReference>
<dbReference type="GO" id="GO:0022857">
    <property type="term" value="F:transmembrane transporter activity"/>
    <property type="evidence" value="ECO:0007669"/>
    <property type="project" value="InterPro"/>
</dbReference>
<dbReference type="GeneID" id="41583137"/>
<dbReference type="PANTHER" id="PTHR43271:SF2">
    <property type="entry name" value="BLL2771 PROTEIN"/>
    <property type="match status" value="1"/>
</dbReference>
<proteinExistence type="predicted"/>
<keyword evidence="7" id="KW-1185">Reference proteome</keyword>
<dbReference type="RefSeq" id="WP_013680671.1">
    <property type="nucleotide sequence ID" value="NC_015315.1"/>
</dbReference>
<protein>
    <submittedName>
        <fullName evidence="6">Transport protein, putative</fullName>
    </submittedName>
</protein>
<evidence type="ECO:0000256" key="1">
    <source>
        <dbReference type="ARBA" id="ARBA00004651"/>
    </source>
</evidence>
<evidence type="ECO:0000259" key="5">
    <source>
        <dbReference type="PROSITE" id="PS50850"/>
    </source>
</evidence>
<feature type="transmembrane region" description="Helical" evidence="4">
    <location>
        <begin position="98"/>
        <end position="118"/>
    </location>
</feature>
<dbReference type="InterPro" id="IPR011701">
    <property type="entry name" value="MFS"/>
</dbReference>
<dbReference type="Gene3D" id="1.20.1250.20">
    <property type="entry name" value="MFS general substrate transporter like domains"/>
    <property type="match status" value="2"/>
</dbReference>
<evidence type="ECO:0000313" key="6">
    <source>
        <dbReference type="EMBL" id="AEA13336.1"/>
    </source>
</evidence>
<reference evidence="6 7" key="1">
    <citation type="journal article" date="2011" name="J. Bacteriol.">
        <title>Complete genome sequence of the thermoacidophilic crenarchaeon Thermoproteus uzoniensis 768-20.</title>
        <authorList>
            <person name="Mardanov A.V."/>
            <person name="Gumerov V.M."/>
            <person name="Beletsky A.V."/>
            <person name="Prokofeva M.I."/>
            <person name="Bonch-Osmolovskaya E.A."/>
            <person name="Ravin N.V."/>
            <person name="Skryabin K.G."/>
        </authorList>
    </citation>
    <scope>NUCLEOTIDE SEQUENCE [LARGE SCALE GENOMIC DNA]</scope>
    <source>
        <strain evidence="6 7">768-20</strain>
    </source>
</reference>
<dbReference type="PROSITE" id="PS50850">
    <property type="entry name" value="MFS"/>
    <property type="match status" value="1"/>
</dbReference>
<name>F2L4A4_THEU7</name>